<reference evidence="2" key="1">
    <citation type="submission" date="2021-02" db="EMBL/GenBank/DDBJ databases">
        <title>Distinct virome patterns of the invasive cane toad (Rhinella marina) across its native and introduced ranges.</title>
        <authorList>
            <person name="Russo A.G."/>
            <person name="Harding E.F."/>
            <person name="Yan G.J."/>
            <person name="Selechnik D."/>
            <person name="Ducatez S."/>
            <person name="DeVore J.L."/>
            <person name="Zhou J."/>
            <person name="Sarma R.R."/>
            <person name="Lee Y.P."/>
            <person name="Richardson M.F."/>
            <person name="Shine R."/>
            <person name="Rollins L.A."/>
            <person name="White P.A."/>
        </authorList>
    </citation>
    <scope>NUCLEOTIDE SEQUENCE</scope>
</reference>
<dbReference type="EMBL" id="MW582930">
    <property type="protein sequence ID" value="QXT57797.1"/>
    <property type="molecule type" value="Genomic_DNA"/>
</dbReference>
<protein>
    <recommendedName>
        <fullName evidence="3">Transmembrane protein</fullName>
    </recommendedName>
</protein>
<evidence type="ECO:0000313" key="2">
    <source>
        <dbReference type="EMBL" id="QXT57797.1"/>
    </source>
</evidence>
<evidence type="ECO:0008006" key="3">
    <source>
        <dbReference type="Google" id="ProtNLM"/>
    </source>
</evidence>
<keyword evidence="1" id="KW-0812">Transmembrane</keyword>
<accession>A0A8F6UA94</accession>
<keyword evidence="1" id="KW-1133">Transmembrane helix</keyword>
<name>A0A8F6UA94_9VIRU</name>
<proteinExistence type="predicted"/>
<organism evidence="2">
    <name type="scientific">Rhinella marina erythrocytic-like virus</name>
    <dbReference type="NCBI Taxonomy" id="2859906"/>
    <lineage>
        <taxon>Viruses</taxon>
        <taxon>Varidnaviria</taxon>
        <taxon>Bamfordvirae</taxon>
        <taxon>Nucleocytoviricota</taxon>
        <taxon>Megaviricetes</taxon>
        <taxon>Pimascovirales</taxon>
        <taxon>Pimascovirales incertae sedis</taxon>
        <taxon>Iridoviridae</taxon>
    </lineage>
</organism>
<keyword evidence="1" id="KW-0472">Membrane</keyword>
<feature type="transmembrane region" description="Helical" evidence="1">
    <location>
        <begin position="6"/>
        <end position="23"/>
    </location>
</feature>
<sequence>MKTQTHYLFAISLTVICIGLYILRNRQSRNSTEKVIPKNKSSEKIVIKPLKDEIIGNTVATETIQYPVVTTTFYECANECQNDNSTFDDHYHDRCKKCVNKCEAKYHKDAKGHLYGYCNCTNYSNYFYKGKAECKFHKGKPPKGGFREYEYLYF</sequence>
<evidence type="ECO:0000256" key="1">
    <source>
        <dbReference type="SAM" id="Phobius"/>
    </source>
</evidence>